<keyword evidence="2" id="KW-1185">Reference proteome</keyword>
<sequence length="107" mass="11351">MGVQVAGAKAEAGTVILVVLGVRRVLGRDQWLLEGTRTYSGATDSKGTRHWIGECTFNGQPDEGVKTRPLVPCIKVGPSESGWEGPTDGLVSTIKGALTGSDTHHHW</sequence>
<proteinExistence type="predicted"/>
<dbReference type="EMBL" id="JANPWB010000005">
    <property type="protein sequence ID" value="KAJ1185149.1"/>
    <property type="molecule type" value="Genomic_DNA"/>
</dbReference>
<organism evidence="1 2">
    <name type="scientific">Pleurodeles waltl</name>
    <name type="common">Iberian ribbed newt</name>
    <dbReference type="NCBI Taxonomy" id="8319"/>
    <lineage>
        <taxon>Eukaryota</taxon>
        <taxon>Metazoa</taxon>
        <taxon>Chordata</taxon>
        <taxon>Craniata</taxon>
        <taxon>Vertebrata</taxon>
        <taxon>Euteleostomi</taxon>
        <taxon>Amphibia</taxon>
        <taxon>Batrachia</taxon>
        <taxon>Caudata</taxon>
        <taxon>Salamandroidea</taxon>
        <taxon>Salamandridae</taxon>
        <taxon>Pleurodelinae</taxon>
        <taxon>Pleurodeles</taxon>
    </lineage>
</organism>
<evidence type="ECO:0000313" key="2">
    <source>
        <dbReference type="Proteomes" id="UP001066276"/>
    </source>
</evidence>
<gene>
    <name evidence="1" type="ORF">NDU88_001944</name>
</gene>
<protein>
    <submittedName>
        <fullName evidence="1">Uncharacterized protein</fullName>
    </submittedName>
</protein>
<reference evidence="1" key="1">
    <citation type="journal article" date="2022" name="bioRxiv">
        <title>Sequencing and chromosome-scale assembly of the giantPleurodeles waltlgenome.</title>
        <authorList>
            <person name="Brown T."/>
            <person name="Elewa A."/>
            <person name="Iarovenko S."/>
            <person name="Subramanian E."/>
            <person name="Araus A.J."/>
            <person name="Petzold A."/>
            <person name="Susuki M."/>
            <person name="Suzuki K.-i.T."/>
            <person name="Hayashi T."/>
            <person name="Toyoda A."/>
            <person name="Oliveira C."/>
            <person name="Osipova E."/>
            <person name="Leigh N.D."/>
            <person name="Simon A."/>
            <person name="Yun M.H."/>
        </authorList>
    </citation>
    <scope>NUCLEOTIDE SEQUENCE</scope>
    <source>
        <strain evidence="1">20211129_DDA</strain>
        <tissue evidence="1">Liver</tissue>
    </source>
</reference>
<name>A0AAV7U7V2_PLEWA</name>
<comment type="caution">
    <text evidence="1">The sequence shown here is derived from an EMBL/GenBank/DDBJ whole genome shotgun (WGS) entry which is preliminary data.</text>
</comment>
<evidence type="ECO:0000313" key="1">
    <source>
        <dbReference type="EMBL" id="KAJ1185149.1"/>
    </source>
</evidence>
<accession>A0AAV7U7V2</accession>
<dbReference type="AlphaFoldDB" id="A0AAV7U7V2"/>
<dbReference type="Proteomes" id="UP001066276">
    <property type="component" value="Chromosome 3_1"/>
</dbReference>